<name>A0ABV9BTY6_9ACTN</name>
<evidence type="ECO:0000313" key="2">
    <source>
        <dbReference type="Proteomes" id="UP001595990"/>
    </source>
</evidence>
<gene>
    <name evidence="1" type="ORF">ACFPEN_32325</name>
</gene>
<accession>A0ABV9BTY6</accession>
<dbReference type="EMBL" id="JBHSFS010000022">
    <property type="protein sequence ID" value="MFC4517585.1"/>
    <property type="molecule type" value="Genomic_DNA"/>
</dbReference>
<keyword evidence="2" id="KW-1185">Reference proteome</keyword>
<reference evidence="2" key="1">
    <citation type="journal article" date="2019" name="Int. J. Syst. Evol. Microbiol.">
        <title>The Global Catalogue of Microorganisms (GCM) 10K type strain sequencing project: providing services to taxonomists for standard genome sequencing and annotation.</title>
        <authorList>
            <consortium name="The Broad Institute Genomics Platform"/>
            <consortium name="The Broad Institute Genome Sequencing Center for Infectious Disease"/>
            <person name="Wu L."/>
            <person name="Ma J."/>
        </authorList>
    </citation>
    <scope>NUCLEOTIDE SEQUENCE [LARGE SCALE GENOMIC DNA]</scope>
    <source>
        <strain evidence="2">CECT 8064</strain>
    </source>
</reference>
<proteinExistence type="predicted"/>
<comment type="caution">
    <text evidence="1">The sequence shown here is derived from an EMBL/GenBank/DDBJ whole genome shotgun (WGS) entry which is preliminary data.</text>
</comment>
<dbReference type="InterPro" id="IPR046042">
    <property type="entry name" value="DUF6000"/>
</dbReference>
<organism evidence="1 2">
    <name type="scientific">Streptomyces ehimensis</name>
    <dbReference type="NCBI Taxonomy" id="68195"/>
    <lineage>
        <taxon>Bacteria</taxon>
        <taxon>Bacillati</taxon>
        <taxon>Actinomycetota</taxon>
        <taxon>Actinomycetes</taxon>
        <taxon>Kitasatosporales</taxon>
        <taxon>Streptomycetaceae</taxon>
        <taxon>Streptomyces</taxon>
    </lineage>
</organism>
<dbReference type="Proteomes" id="UP001595990">
    <property type="component" value="Unassembled WGS sequence"/>
</dbReference>
<dbReference type="RefSeq" id="WP_417924145.1">
    <property type="nucleotide sequence ID" value="NZ_JBHSFS010000022.1"/>
</dbReference>
<sequence length="200" mass="22886">MAHPFFTEYQVSLISRYVATPAEEPRRYLELLHGNFTRLPKPAQSALFESLADDARAITDTDLLSLLETGWRGRLVVGWLIGLDQRTQFRERLGELLLESRMPFACQGYCFALARFGTPADATLLTAYLDRWLRRPECRYDQDWALGALQQIDTLNGSAHAEQFLAPQGLWHQWASVDAERCNQRVQHIHTLYRAAVAHA</sequence>
<dbReference type="Pfam" id="PF19463">
    <property type="entry name" value="DUF6000"/>
    <property type="match status" value="1"/>
</dbReference>
<protein>
    <submittedName>
        <fullName evidence="1">DUF6000 family protein</fullName>
    </submittedName>
</protein>
<evidence type="ECO:0000313" key="1">
    <source>
        <dbReference type="EMBL" id="MFC4517585.1"/>
    </source>
</evidence>